<dbReference type="InterPro" id="IPR029052">
    <property type="entry name" value="Metallo-depent_PP-like"/>
</dbReference>
<evidence type="ECO:0000256" key="1">
    <source>
        <dbReference type="SAM" id="MobiDB-lite"/>
    </source>
</evidence>
<dbReference type="SUPFAM" id="SSF56300">
    <property type="entry name" value="Metallo-dependent phosphatases"/>
    <property type="match status" value="1"/>
</dbReference>
<feature type="compositionally biased region" description="Polar residues" evidence="1">
    <location>
        <begin position="277"/>
        <end position="287"/>
    </location>
</feature>
<name>A0ABY2E234_9MICO</name>
<dbReference type="Proteomes" id="UP000504882">
    <property type="component" value="Unassembled WGS sequence"/>
</dbReference>
<feature type="transmembrane region" description="Helical" evidence="2">
    <location>
        <begin position="181"/>
        <end position="199"/>
    </location>
</feature>
<evidence type="ECO:0000313" key="4">
    <source>
        <dbReference type="EMBL" id="TDE89624.1"/>
    </source>
</evidence>
<feature type="compositionally biased region" description="Acidic residues" evidence="1">
    <location>
        <begin position="352"/>
        <end position="361"/>
    </location>
</feature>
<evidence type="ECO:0000256" key="2">
    <source>
        <dbReference type="SAM" id="Phobius"/>
    </source>
</evidence>
<keyword evidence="2" id="KW-0812">Transmembrane</keyword>
<dbReference type="EMBL" id="SMNA01000011">
    <property type="protein sequence ID" value="TDE89624.1"/>
    <property type="molecule type" value="Genomic_DNA"/>
</dbReference>
<feature type="transmembrane region" description="Helical" evidence="2">
    <location>
        <begin position="30"/>
        <end position="49"/>
    </location>
</feature>
<dbReference type="Pfam" id="PF00149">
    <property type="entry name" value="Metallophos"/>
    <property type="match status" value="1"/>
</dbReference>
<evidence type="ECO:0000313" key="5">
    <source>
        <dbReference type="Proteomes" id="UP000504882"/>
    </source>
</evidence>
<dbReference type="InterPro" id="IPR004843">
    <property type="entry name" value="Calcineurin-like_PHP"/>
</dbReference>
<evidence type="ECO:0000259" key="3">
    <source>
        <dbReference type="Pfam" id="PF00149"/>
    </source>
</evidence>
<feature type="transmembrane region" description="Helical" evidence="2">
    <location>
        <begin position="148"/>
        <end position="169"/>
    </location>
</feature>
<keyword evidence="2" id="KW-1133">Transmembrane helix</keyword>
<reference evidence="4 5" key="1">
    <citation type="submission" date="2019-03" db="EMBL/GenBank/DDBJ databases">
        <title>Genomic features of bacteria from cold environments.</title>
        <authorList>
            <person name="Shen L."/>
        </authorList>
    </citation>
    <scope>NUCLEOTIDE SEQUENCE [LARGE SCALE GENOMIC DNA]</scope>
    <source>
        <strain evidence="5">T3246-1</strain>
    </source>
</reference>
<dbReference type="Gene3D" id="3.60.21.10">
    <property type="match status" value="1"/>
</dbReference>
<feature type="domain" description="Calcineurin-like phosphoesterase" evidence="3">
    <location>
        <begin position="369"/>
        <end position="537"/>
    </location>
</feature>
<feature type="compositionally biased region" description="Low complexity" evidence="1">
    <location>
        <begin position="299"/>
        <end position="351"/>
    </location>
</feature>
<feature type="region of interest" description="Disordered" evidence="1">
    <location>
        <begin position="268"/>
        <end position="361"/>
    </location>
</feature>
<dbReference type="RefSeq" id="WP_133109365.1">
    <property type="nucleotide sequence ID" value="NZ_SMNA01000011.1"/>
</dbReference>
<organism evidence="4 5">
    <name type="scientific">Occultella glacieicola</name>
    <dbReference type="NCBI Taxonomy" id="2518684"/>
    <lineage>
        <taxon>Bacteria</taxon>
        <taxon>Bacillati</taxon>
        <taxon>Actinomycetota</taxon>
        <taxon>Actinomycetes</taxon>
        <taxon>Micrococcales</taxon>
        <taxon>Ruaniaceae</taxon>
        <taxon>Occultella</taxon>
    </lineage>
</organism>
<protein>
    <recommendedName>
        <fullName evidence="3">Calcineurin-like phosphoesterase domain-containing protein</fullName>
    </recommendedName>
</protein>
<proteinExistence type="predicted"/>
<sequence>MTEPGDAQPGRRRFEWWHQLRPRTRRTIRVVVAFVLSGVLSLFAGLMTADFEGSLGPHRADYTVRLNGEIQVDMGPLGALIIDSPLPLNLGVDVLVKEIPIELSTPETNPVAGLTADLTSYSQFLANPQAAIEDAAYGLALDIVSRWILYWSLLLVAVALGRLAAHGVLRDAVKSAWHQQGVPAVSIALAVALVALPLVEATQTSGGVGRTSRILADTPLAEARITGRLATLVDHYGGYVVDAINDNTEFYAQAQTNLEAAYAAEDEPLGPAEGETPQESPPDSGTGPTDLASDATTAPGDATSTGDPTGSGDPTTDSGDAATGTDASPSGADADATDAQGADADGPADGPGADESETTEADPDLVTMLLVSDLHCNVGMAPVVGAAVTASEASLVLNAGDTVMGGTSVESYCVNAFARGIPDGVPVVVSDGNHDSVTTAEQEAAAGWTVLHGEPVDVQGIRILGDTDPTLTSLGAPTRPERDETINQMGNRISQEACRLDEDGEPVDIVLIHSPFAGRQAVEAGCATLSISGHLHRQVGPRQLGLGLQYTSASTAGAGSGTPTIGPLANPSVMTVIRWDPEAGLPVDYRLITIDPDTSVDLSDWYAFPEVPDTFVPGDAQGSTDE</sequence>
<keyword evidence="5" id="KW-1185">Reference proteome</keyword>
<keyword evidence="2" id="KW-0472">Membrane</keyword>
<gene>
    <name evidence="4" type="ORF">EXU48_19505</name>
</gene>
<comment type="caution">
    <text evidence="4">The sequence shown here is derived from an EMBL/GenBank/DDBJ whole genome shotgun (WGS) entry which is preliminary data.</text>
</comment>
<accession>A0ABY2E234</accession>